<dbReference type="GO" id="GO:0000244">
    <property type="term" value="P:spliceosomal tri-snRNP complex assembly"/>
    <property type="evidence" value="ECO:0007669"/>
    <property type="project" value="TreeGrafter"/>
</dbReference>
<feature type="domain" description="AAR2 N-terminal" evidence="4">
    <location>
        <begin position="7"/>
        <end position="139"/>
    </location>
</feature>
<feature type="signal peptide" evidence="2">
    <location>
        <begin position="1"/>
        <end position="20"/>
    </location>
</feature>
<reference evidence="5" key="1">
    <citation type="submission" date="2021-03" db="EMBL/GenBank/DDBJ databases">
        <authorList>
            <person name="Tagirdzhanova G."/>
        </authorList>
    </citation>
    <scope>NUCLEOTIDE SEQUENCE</scope>
</reference>
<evidence type="ECO:0000256" key="1">
    <source>
        <dbReference type="ARBA" id="ARBA00006281"/>
    </source>
</evidence>
<dbReference type="CDD" id="cd13777">
    <property type="entry name" value="Aar2_N"/>
    <property type="match status" value="1"/>
</dbReference>
<feature type="chain" id="PRO_5034800653" evidence="2">
    <location>
        <begin position="21"/>
        <end position="392"/>
    </location>
</feature>
<dbReference type="InterPro" id="IPR033647">
    <property type="entry name" value="Aar2_N"/>
</dbReference>
<evidence type="ECO:0000259" key="3">
    <source>
        <dbReference type="Pfam" id="PF05282"/>
    </source>
</evidence>
<proteinExistence type="inferred from homology"/>
<dbReference type="CDD" id="cd13778">
    <property type="entry name" value="Aar2_C"/>
    <property type="match status" value="1"/>
</dbReference>
<gene>
    <name evidence="5" type="ORF">ALECFALPRED_007361</name>
</gene>
<dbReference type="PANTHER" id="PTHR12689:SF4">
    <property type="entry name" value="PROTEIN AAR2 HOMOLOG"/>
    <property type="match status" value="1"/>
</dbReference>
<organism evidence="5 6">
    <name type="scientific">Alectoria fallacina</name>
    <dbReference type="NCBI Taxonomy" id="1903189"/>
    <lineage>
        <taxon>Eukaryota</taxon>
        <taxon>Fungi</taxon>
        <taxon>Dikarya</taxon>
        <taxon>Ascomycota</taxon>
        <taxon>Pezizomycotina</taxon>
        <taxon>Lecanoromycetes</taxon>
        <taxon>OSLEUM clade</taxon>
        <taxon>Lecanoromycetidae</taxon>
        <taxon>Lecanorales</taxon>
        <taxon>Lecanorineae</taxon>
        <taxon>Parmeliaceae</taxon>
        <taxon>Alectoria</taxon>
    </lineage>
</organism>
<dbReference type="InterPro" id="IPR038516">
    <property type="entry name" value="AAR2_N_sf"/>
</dbReference>
<dbReference type="InterPro" id="IPR007946">
    <property type="entry name" value="AAR2"/>
</dbReference>
<evidence type="ECO:0000256" key="2">
    <source>
        <dbReference type="SAM" id="SignalP"/>
    </source>
</evidence>
<dbReference type="Pfam" id="PF05282">
    <property type="entry name" value="AAR2"/>
    <property type="match status" value="1"/>
</dbReference>
<dbReference type="InterPro" id="IPR033648">
    <property type="entry name" value="AAR2_C"/>
</dbReference>
<keyword evidence="2" id="KW-0732">Signal</keyword>
<dbReference type="EMBL" id="CAJPDR010000481">
    <property type="protein sequence ID" value="CAF9937660.1"/>
    <property type="molecule type" value="Genomic_DNA"/>
</dbReference>
<protein>
    <submittedName>
        <fullName evidence="5">Uncharacterized protein</fullName>
    </submittedName>
</protein>
<dbReference type="Proteomes" id="UP000664203">
    <property type="component" value="Unassembled WGS sequence"/>
</dbReference>
<dbReference type="AlphaFoldDB" id="A0A8H3IXD8"/>
<dbReference type="PANTHER" id="PTHR12689">
    <property type="entry name" value="A1 CISTRON SPLICING FACTOR AAR2-RELATED"/>
    <property type="match status" value="1"/>
</dbReference>
<dbReference type="Gene3D" id="2.60.34.20">
    <property type="match status" value="1"/>
</dbReference>
<dbReference type="Pfam" id="PF20981">
    <property type="entry name" value="AAR2_1st"/>
    <property type="match status" value="1"/>
</dbReference>
<dbReference type="InterPro" id="IPR038514">
    <property type="entry name" value="AAR2_C_sf"/>
</dbReference>
<evidence type="ECO:0000313" key="6">
    <source>
        <dbReference type="Proteomes" id="UP000664203"/>
    </source>
</evidence>
<comment type="caution">
    <text evidence="5">The sequence shown here is derived from an EMBL/GenBank/DDBJ whole genome shotgun (WGS) entry which is preliminary data.</text>
</comment>
<evidence type="ECO:0000313" key="5">
    <source>
        <dbReference type="EMBL" id="CAF9937660.1"/>
    </source>
</evidence>
<dbReference type="OrthoDB" id="201752at2759"/>
<name>A0A8H3IXD8_9LECA</name>
<evidence type="ECO:0000259" key="4">
    <source>
        <dbReference type="Pfam" id="PF20981"/>
    </source>
</evidence>
<accession>A0A8H3IXD8</accession>
<sequence length="392" mass="44422">MVTALTAAILLLDLPPGILCGIDLLSFTTSAQFRGIKNIPPGWHFVFTSETLSLSPRDGFWFHVPTATTNSIPLIVRKWDTSTGSLLHCSDPEGFRVGLPTLWEKNLSPYRKSVGKETKAEMGDWAGLTEHVSPRLLGHLTQSEDWKISSASCAKEDRDDIPGLTAEDVGEEERELGTLGIDLRRMWRQGAVGRERTEAALDSSWALSDIVERWHPQDRKEEEEWGNMVLGQIEACFLMVLTVVNYSCLEEWKRCVGLVLTCKRTVREREEWFGTFLVLLRRQLERSEDVEGGLFDLNEEGGTYLKRLLKGFKRTVAQVFGEAEGENVRDEMEALEAFLKGEYGWELGEEFVRRGMLELEDGEQVEMEMEEMEGEDERGEYAPIVVHLDNSG</sequence>
<keyword evidence="6" id="KW-1185">Reference proteome</keyword>
<feature type="domain" description="AAR2 C-terminal" evidence="3">
    <location>
        <begin position="181"/>
        <end position="347"/>
    </location>
</feature>
<comment type="similarity">
    <text evidence="1">Belongs to the AAR2 family.</text>
</comment>
<dbReference type="Gene3D" id="1.25.40.550">
    <property type="entry name" value="Aar2, C-terminal domain-like"/>
    <property type="match status" value="1"/>
</dbReference>